<gene>
    <name evidence="1" type="ORF">SDC9_208068</name>
</gene>
<proteinExistence type="predicted"/>
<dbReference type="EMBL" id="VSSQ01135474">
    <property type="protein sequence ID" value="MPN60340.1"/>
    <property type="molecule type" value="Genomic_DNA"/>
</dbReference>
<dbReference type="AlphaFoldDB" id="A0A645JB09"/>
<evidence type="ECO:0000313" key="1">
    <source>
        <dbReference type="EMBL" id="MPN60340.1"/>
    </source>
</evidence>
<accession>A0A645JB09</accession>
<name>A0A645JB09_9ZZZZ</name>
<reference evidence="1" key="1">
    <citation type="submission" date="2019-08" db="EMBL/GenBank/DDBJ databases">
        <authorList>
            <person name="Kucharzyk K."/>
            <person name="Murdoch R.W."/>
            <person name="Higgins S."/>
            <person name="Loffler F."/>
        </authorList>
    </citation>
    <scope>NUCLEOTIDE SEQUENCE</scope>
</reference>
<organism evidence="1">
    <name type="scientific">bioreactor metagenome</name>
    <dbReference type="NCBI Taxonomy" id="1076179"/>
    <lineage>
        <taxon>unclassified sequences</taxon>
        <taxon>metagenomes</taxon>
        <taxon>ecological metagenomes</taxon>
    </lineage>
</organism>
<protein>
    <submittedName>
        <fullName evidence="1">Uncharacterized protein</fullName>
    </submittedName>
</protein>
<comment type="caution">
    <text evidence="1">The sequence shown here is derived from an EMBL/GenBank/DDBJ whole genome shotgun (WGS) entry which is preliminary data.</text>
</comment>
<sequence length="100" mass="10938">MLEHGLAQPRFLYGRIVDHPGSRDAQAGEKHDVRADALDHSLGMMPHQAEGVIDHRAAGAQSLDVHLAQFQRGFDAVGDHDQVVGRPQIWDERKGGGGRI</sequence>